<gene>
    <name evidence="2" type="ORF">GNP94_16110</name>
</gene>
<dbReference type="EMBL" id="WOAA01000015">
    <property type="protein sequence ID" value="MUG67513.1"/>
    <property type="molecule type" value="Genomic_DNA"/>
</dbReference>
<evidence type="ECO:0000313" key="3">
    <source>
        <dbReference type="Proteomes" id="UP000435177"/>
    </source>
</evidence>
<dbReference type="Proteomes" id="UP000435177">
    <property type="component" value="Unassembled WGS sequence"/>
</dbReference>
<dbReference type="RefSeq" id="WP_155618484.1">
    <property type="nucleotide sequence ID" value="NZ_WOAA01000015.1"/>
</dbReference>
<evidence type="ECO:0000256" key="1">
    <source>
        <dbReference type="SAM" id="MobiDB-lite"/>
    </source>
</evidence>
<feature type="compositionally biased region" description="Basic and acidic residues" evidence="1">
    <location>
        <begin position="30"/>
        <end position="39"/>
    </location>
</feature>
<keyword evidence="3" id="KW-1185">Reference proteome</keyword>
<feature type="non-terminal residue" evidence="2">
    <location>
        <position position="118"/>
    </location>
</feature>
<evidence type="ECO:0000313" key="2">
    <source>
        <dbReference type="EMBL" id="MUG67513.1"/>
    </source>
</evidence>
<comment type="caution">
    <text evidence="2">The sequence shown here is derived from an EMBL/GenBank/DDBJ whole genome shotgun (WGS) entry which is preliminary data.</text>
</comment>
<accession>A0ABW9T446</accession>
<feature type="region of interest" description="Disordered" evidence="1">
    <location>
        <begin position="30"/>
        <end position="95"/>
    </location>
</feature>
<sequence length="118" mass="13137">MKDSKYRIHVSLHQEEAQRVGADDRKLEARRVETSKDQGADVLKWRFPSEQAAQPGHPAADQHAGERGPAVTRAQPRDAAGTPDPSPFHISRPTRLGKNSYGVFFLQKKNPNSTSPLR</sequence>
<proteinExistence type="predicted"/>
<protein>
    <submittedName>
        <fullName evidence="2">Uncharacterized protein</fullName>
    </submittedName>
</protein>
<reference evidence="2 3" key="1">
    <citation type="submission" date="2019-11" db="EMBL/GenBank/DDBJ databases">
        <title>Draft genome sequences of five Paenibacillus species of dairy origin.</title>
        <authorList>
            <person name="Olajide A.M."/>
            <person name="Chen S."/>
            <person name="Lapointe G."/>
        </authorList>
    </citation>
    <scope>NUCLEOTIDE SEQUENCE [LARGE SCALE GENOMIC DNA]</scope>
    <source>
        <strain evidence="2 3">3CS1</strain>
    </source>
</reference>
<name>A0ABW9T446_9BACL</name>
<organism evidence="2 3">
    <name type="scientific">Paenibacillus campinasensis</name>
    <dbReference type="NCBI Taxonomy" id="66347"/>
    <lineage>
        <taxon>Bacteria</taxon>
        <taxon>Bacillati</taxon>
        <taxon>Bacillota</taxon>
        <taxon>Bacilli</taxon>
        <taxon>Bacillales</taxon>
        <taxon>Paenibacillaceae</taxon>
        <taxon>Paenibacillus</taxon>
    </lineage>
</organism>